<dbReference type="InterPro" id="IPR036291">
    <property type="entry name" value="NAD(P)-bd_dom_sf"/>
</dbReference>
<dbReference type="InterPro" id="IPR006176">
    <property type="entry name" value="3-OHacyl-CoA_DH_NAD-bd"/>
</dbReference>
<evidence type="ECO:0000259" key="20">
    <source>
        <dbReference type="Pfam" id="PF02737"/>
    </source>
</evidence>
<comment type="subcellular location">
    <subcellularLocation>
        <location evidence="3">Peroxisome</location>
    </subcellularLocation>
</comment>
<dbReference type="FunFam" id="3.90.226.10:FF:000011">
    <property type="entry name" value="Fatty acid oxidation complex subunit alpha"/>
    <property type="match status" value="1"/>
</dbReference>
<reference evidence="21" key="1">
    <citation type="submission" date="2015-02" db="EMBL/GenBank/DDBJ databases">
        <title>A transcriptome of Wollemia nobilis - a relic of Gondwana.</title>
        <authorList>
            <person name="Chia J.Y."/>
            <person name="Leong Y.S."/>
            <person name="Abdul Karim S."/>
            <person name="Wan Azmi N."/>
            <person name="Hercus R."/>
            <person name="Croft L."/>
        </authorList>
    </citation>
    <scope>NUCLEOTIDE SEQUENCE</scope>
    <source>
        <strain evidence="21">MaeBrown</strain>
        <tissue evidence="21">Leaf</tissue>
    </source>
</reference>
<comment type="pathway">
    <text evidence="4">Lipid metabolism; fatty acid beta-oxidation.</text>
</comment>
<dbReference type="GO" id="GO:0005777">
    <property type="term" value="C:peroxisome"/>
    <property type="evidence" value="ECO:0007669"/>
    <property type="project" value="UniProtKB-SubCell"/>
</dbReference>
<dbReference type="FunFam" id="3.40.50.720:FF:000009">
    <property type="entry name" value="Fatty oxidation complex, alpha subunit"/>
    <property type="match status" value="1"/>
</dbReference>
<dbReference type="InterPro" id="IPR006108">
    <property type="entry name" value="3HC_DH_C"/>
</dbReference>
<comment type="catalytic activity">
    <reaction evidence="2">
        <text>a (3E)-enoyl-CoA = a 4-saturated (2E)-enoyl-CoA</text>
        <dbReference type="Rhea" id="RHEA:45228"/>
        <dbReference type="ChEBI" id="CHEBI:58521"/>
        <dbReference type="ChEBI" id="CHEBI:85097"/>
        <dbReference type="EC" id="5.3.3.8"/>
    </reaction>
</comment>
<dbReference type="GO" id="GO:0004165">
    <property type="term" value="F:delta(3)-delta(2)-enoyl-CoA isomerase activity"/>
    <property type="evidence" value="ECO:0007669"/>
    <property type="project" value="UniProtKB-EC"/>
</dbReference>
<feature type="domain" description="3-hydroxyacyl-CoA dehydrogenase NAD binding" evidence="20">
    <location>
        <begin position="311"/>
        <end position="489"/>
    </location>
</feature>
<comment type="catalytic activity">
    <reaction evidence="1">
        <text>a (3Z)-enoyl-CoA = a 4-saturated (2E)-enoyl-CoA</text>
        <dbReference type="Rhea" id="RHEA:45900"/>
        <dbReference type="ChEBI" id="CHEBI:85097"/>
        <dbReference type="ChEBI" id="CHEBI:85489"/>
        <dbReference type="EC" id="5.3.3.8"/>
    </reaction>
</comment>
<keyword evidence="12" id="KW-0576">Peroxisome</keyword>
<comment type="similarity">
    <text evidence="6">In the N-terminal section; belongs to the enoyl-CoA hydratase/isomerase family.</text>
</comment>
<keyword evidence="13" id="KW-0413">Isomerase</keyword>
<accession>A0A0C9RZE1</accession>
<evidence type="ECO:0000256" key="14">
    <source>
        <dbReference type="ARBA" id="ARBA00023239"/>
    </source>
</evidence>
<dbReference type="Pfam" id="PF00725">
    <property type="entry name" value="3HCDH"/>
    <property type="match status" value="1"/>
</dbReference>
<keyword evidence="15" id="KW-0511">Multifunctional enzyme</keyword>
<evidence type="ECO:0000256" key="7">
    <source>
        <dbReference type="ARBA" id="ARBA00011245"/>
    </source>
</evidence>
<keyword evidence="14" id="KW-0456">Lyase</keyword>
<keyword evidence="9" id="KW-0560">Oxidoreductase</keyword>
<dbReference type="PANTHER" id="PTHR23309">
    <property type="entry name" value="3-HYDROXYACYL-COA DEHYROGENASE"/>
    <property type="match status" value="1"/>
</dbReference>
<dbReference type="AlphaFoldDB" id="A0A0C9RZE1"/>
<dbReference type="Gene3D" id="1.10.1040.50">
    <property type="match status" value="1"/>
</dbReference>
<feature type="domain" description="3-hydroxyacyl-CoA dehydrogenase C-terminal" evidence="19">
    <location>
        <begin position="492"/>
        <end position="585"/>
    </location>
</feature>
<evidence type="ECO:0000256" key="9">
    <source>
        <dbReference type="ARBA" id="ARBA00023002"/>
    </source>
</evidence>
<evidence type="ECO:0000256" key="3">
    <source>
        <dbReference type="ARBA" id="ARBA00004275"/>
    </source>
</evidence>
<dbReference type="GO" id="GO:0008692">
    <property type="term" value="F:3-hydroxybutyryl-CoA epimerase activity"/>
    <property type="evidence" value="ECO:0007669"/>
    <property type="project" value="UniProtKB-EC"/>
</dbReference>
<dbReference type="Pfam" id="PF02737">
    <property type="entry name" value="3HCDH_N"/>
    <property type="match status" value="1"/>
</dbReference>
<dbReference type="GO" id="GO:0006635">
    <property type="term" value="P:fatty acid beta-oxidation"/>
    <property type="evidence" value="ECO:0007669"/>
    <property type="project" value="UniProtKB-UniPathway"/>
</dbReference>
<evidence type="ECO:0000256" key="16">
    <source>
        <dbReference type="ARBA" id="ARBA00023701"/>
    </source>
</evidence>
<keyword evidence="8" id="KW-0276">Fatty acid metabolism</keyword>
<dbReference type="SUPFAM" id="SSF52096">
    <property type="entry name" value="ClpP/crotonase"/>
    <property type="match status" value="1"/>
</dbReference>
<evidence type="ECO:0000256" key="18">
    <source>
        <dbReference type="ARBA" id="ARBA00023717"/>
    </source>
</evidence>
<evidence type="ECO:0000256" key="12">
    <source>
        <dbReference type="ARBA" id="ARBA00023140"/>
    </source>
</evidence>
<evidence type="ECO:0000256" key="6">
    <source>
        <dbReference type="ARBA" id="ARBA00008750"/>
    </source>
</evidence>
<dbReference type="Gene3D" id="3.40.50.720">
    <property type="entry name" value="NAD(P)-binding Rossmann-like Domain"/>
    <property type="match status" value="1"/>
</dbReference>
<dbReference type="SUPFAM" id="SSF51735">
    <property type="entry name" value="NAD(P)-binding Rossmann-fold domains"/>
    <property type="match status" value="1"/>
</dbReference>
<dbReference type="SUPFAM" id="SSF48179">
    <property type="entry name" value="6-phosphogluconate dehydrogenase C-terminal domain-like"/>
    <property type="match status" value="2"/>
</dbReference>
<evidence type="ECO:0000256" key="17">
    <source>
        <dbReference type="ARBA" id="ARBA00023709"/>
    </source>
</evidence>
<evidence type="ECO:0000259" key="19">
    <source>
        <dbReference type="Pfam" id="PF00725"/>
    </source>
</evidence>
<dbReference type="FunFam" id="1.10.1040.50:FF:000004">
    <property type="entry name" value="Peroxisomal fatty acid beta-oxidation multifunctional protein"/>
    <property type="match status" value="1"/>
</dbReference>
<dbReference type="CDD" id="cd06558">
    <property type="entry name" value="crotonase-like"/>
    <property type="match status" value="1"/>
</dbReference>
<comment type="subunit">
    <text evidence="7">Monomer.</text>
</comment>
<keyword evidence="11" id="KW-0443">Lipid metabolism</keyword>
<comment type="catalytic activity">
    <reaction evidence="18">
        <text>a 4-saturated-(3S)-3-hydroxyacyl-CoA = a (3E)-enoyl-CoA + H2O</text>
        <dbReference type="Rhea" id="RHEA:20724"/>
        <dbReference type="ChEBI" id="CHEBI:15377"/>
        <dbReference type="ChEBI" id="CHEBI:58521"/>
        <dbReference type="ChEBI" id="CHEBI:137480"/>
        <dbReference type="EC" id="4.2.1.17"/>
    </reaction>
</comment>
<evidence type="ECO:0000256" key="15">
    <source>
        <dbReference type="ARBA" id="ARBA00023268"/>
    </source>
</evidence>
<keyword evidence="10" id="KW-0520">NAD</keyword>
<sequence length="722" mass="78281">MAIAKVTVEKGSDGVAVVTVDYPPVNAIGNEVQNGLYRTFTQLHADREVKAIVLRGANGKFCGGGDIRGFQKIQENGSTGETLLVPGYTLVNDIIEGGPKPVVAAIEGFALGGGLELAMACNARITVPKVQVGLVELQLGIIPGLGGTQRLPRLVGLQKAIDMLLASKTLNSDEALKVGLVDGVVAYTDLLAAARKWALDIYEGRYPWQQSLRRVDKIGSLPEAMDILKNARAKVKKTYANVSYPFILLDVIENGIVNGAVEGVKVEGKACQDLIKTPAAKALMHVFFSERSSSKIRGITDQGLTPHPIRKAAVVGGALMGSGIATALALSKIPVLIKEIDSKQLDAAIQRIHGNLKSRTVSGKITKEEANHAMGLVKGVLDYKEFYNVDIVIEAATENVPLKQKLFQELEQACPSHCILATNTSSIDLEIVGASIRSQERLIGAHFFSPAHVMRLLEIVRSNKTSVQILVDVLGLAKSLKKVPVVVKSSPGFAVNRVFFPYGMGAHFLADLGVDPYRIDSVIKGFGMPMGPFRMSDLGGLQTGTLVGKIWLQAYPERVYASPLMPLLYNDNRLGESAGKGYYNYYGTRKEQPAPELKKYLEESRRLAGLSSPYKVTNITDQEIVEMIFFPVINEACRVLDEKVVITSSDLDIASVLGMAFPAYRGGIVFWADHIGAEYVFNKLLEWSNLYGKFFKPSKPLEACATRKIPMAQIPLAGASRL</sequence>
<dbReference type="GO" id="GO:0003857">
    <property type="term" value="F:(3S)-3-hydroxyacyl-CoA dehydrogenase (NAD+) activity"/>
    <property type="evidence" value="ECO:0007669"/>
    <property type="project" value="UniProtKB-ARBA"/>
</dbReference>
<dbReference type="InterPro" id="IPR008927">
    <property type="entry name" value="6-PGluconate_DH-like_C_sf"/>
</dbReference>
<name>A0A0C9RZE1_9CONI</name>
<dbReference type="PANTHER" id="PTHR23309:SF49">
    <property type="entry name" value="PEROXISOMAL BIFUNCTIONAL ENZYME"/>
    <property type="match status" value="1"/>
</dbReference>
<evidence type="ECO:0000256" key="11">
    <source>
        <dbReference type="ARBA" id="ARBA00023098"/>
    </source>
</evidence>
<comment type="catalytic activity">
    <reaction evidence="16">
        <text>(3S)-3-hydroxybutanoyl-CoA = (3R)-3-hydroxybutanoyl-CoA</text>
        <dbReference type="Rhea" id="RHEA:21760"/>
        <dbReference type="ChEBI" id="CHEBI:57315"/>
        <dbReference type="ChEBI" id="CHEBI:57316"/>
        <dbReference type="EC" id="5.1.2.3"/>
    </reaction>
</comment>
<evidence type="ECO:0000313" key="21">
    <source>
        <dbReference type="EMBL" id="JAG89559.1"/>
    </source>
</evidence>
<evidence type="ECO:0000256" key="8">
    <source>
        <dbReference type="ARBA" id="ARBA00022832"/>
    </source>
</evidence>
<evidence type="ECO:0000256" key="13">
    <source>
        <dbReference type="ARBA" id="ARBA00023235"/>
    </source>
</evidence>
<evidence type="ECO:0000256" key="1">
    <source>
        <dbReference type="ARBA" id="ARBA00000452"/>
    </source>
</evidence>
<dbReference type="InterPro" id="IPR001753">
    <property type="entry name" value="Enoyl-CoA_hydra/iso"/>
</dbReference>
<evidence type="ECO:0000256" key="10">
    <source>
        <dbReference type="ARBA" id="ARBA00023027"/>
    </source>
</evidence>
<dbReference type="InterPro" id="IPR029045">
    <property type="entry name" value="ClpP/crotonase-like_dom_sf"/>
</dbReference>
<dbReference type="Gene3D" id="3.90.226.10">
    <property type="entry name" value="2-enoyl-CoA Hydratase, Chain A, domain 1"/>
    <property type="match status" value="1"/>
</dbReference>
<evidence type="ECO:0000256" key="5">
    <source>
        <dbReference type="ARBA" id="ARBA00007005"/>
    </source>
</evidence>
<evidence type="ECO:0000256" key="2">
    <source>
        <dbReference type="ARBA" id="ARBA00000765"/>
    </source>
</evidence>
<dbReference type="GO" id="GO:0070403">
    <property type="term" value="F:NAD+ binding"/>
    <property type="evidence" value="ECO:0007669"/>
    <property type="project" value="InterPro"/>
</dbReference>
<dbReference type="GO" id="GO:0004300">
    <property type="term" value="F:enoyl-CoA hydratase activity"/>
    <property type="evidence" value="ECO:0007669"/>
    <property type="project" value="UniProtKB-EC"/>
</dbReference>
<protein>
    <submittedName>
        <fullName evidence="21">TSA: Wollemia nobilis Ref_Wollemi_Transcript_536_2735 transcribed RNA sequence</fullName>
    </submittedName>
</protein>
<evidence type="ECO:0000256" key="4">
    <source>
        <dbReference type="ARBA" id="ARBA00005005"/>
    </source>
</evidence>
<comment type="catalytic activity">
    <reaction evidence="17">
        <text>a (3S)-3-hydroxyacyl-CoA = a (2E)-enoyl-CoA + H2O</text>
        <dbReference type="Rhea" id="RHEA:16105"/>
        <dbReference type="ChEBI" id="CHEBI:15377"/>
        <dbReference type="ChEBI" id="CHEBI:57318"/>
        <dbReference type="ChEBI" id="CHEBI:58856"/>
        <dbReference type="EC" id="4.2.1.17"/>
    </reaction>
</comment>
<comment type="similarity">
    <text evidence="5">In the central section; belongs to the 3-hydroxyacyl-CoA dehydrogenase family.</text>
</comment>
<proteinExistence type="inferred from homology"/>
<dbReference type="Pfam" id="PF00378">
    <property type="entry name" value="ECH_1"/>
    <property type="match status" value="1"/>
</dbReference>
<dbReference type="EMBL" id="GCHU01000532">
    <property type="protein sequence ID" value="JAG89559.1"/>
    <property type="molecule type" value="Transcribed_RNA"/>
</dbReference>
<organism evidence="21">
    <name type="scientific">Wollemia nobilis</name>
    <dbReference type="NCBI Taxonomy" id="56998"/>
    <lineage>
        <taxon>Eukaryota</taxon>
        <taxon>Viridiplantae</taxon>
        <taxon>Streptophyta</taxon>
        <taxon>Embryophyta</taxon>
        <taxon>Tracheophyta</taxon>
        <taxon>Spermatophyta</taxon>
        <taxon>Pinopsida</taxon>
        <taxon>Pinidae</taxon>
        <taxon>Conifers II</taxon>
        <taxon>Araucariales</taxon>
        <taxon>Araucariaceae</taxon>
        <taxon>Wollemia</taxon>
    </lineage>
</organism>
<dbReference type="UniPathway" id="UPA00659"/>